<keyword evidence="2" id="KW-1185">Reference proteome</keyword>
<dbReference type="Proteomes" id="UP000031982">
    <property type="component" value="Unassembled WGS sequence"/>
</dbReference>
<comment type="caution">
    <text evidence="1">The sequence shown here is derived from an EMBL/GenBank/DDBJ whole genome shotgun (WGS) entry which is preliminary data.</text>
</comment>
<gene>
    <name evidence="1" type="ORF">SD77_0293</name>
</gene>
<organism evidence="1 2">
    <name type="scientific">Bacillus badius</name>
    <dbReference type="NCBI Taxonomy" id="1455"/>
    <lineage>
        <taxon>Bacteria</taxon>
        <taxon>Bacillati</taxon>
        <taxon>Bacillota</taxon>
        <taxon>Bacilli</taxon>
        <taxon>Bacillales</taxon>
        <taxon>Bacillaceae</taxon>
        <taxon>Pseudobacillus</taxon>
    </lineage>
</organism>
<protein>
    <submittedName>
        <fullName evidence="1">Uncharacterized protein</fullName>
    </submittedName>
</protein>
<accession>A0ABR5B0Q7</accession>
<evidence type="ECO:0000313" key="2">
    <source>
        <dbReference type="Proteomes" id="UP000031982"/>
    </source>
</evidence>
<evidence type="ECO:0000313" key="1">
    <source>
        <dbReference type="EMBL" id="KIL80445.1"/>
    </source>
</evidence>
<sequence>MSVPALRFPPEIASDEDFSLKEAKRKQAGTGPACLFIALLRSANHQ</sequence>
<dbReference type="EMBL" id="JXLP01000001">
    <property type="protein sequence ID" value="KIL80445.1"/>
    <property type="molecule type" value="Genomic_DNA"/>
</dbReference>
<proteinExistence type="predicted"/>
<name>A0ABR5B0Q7_BACBA</name>
<reference evidence="1 2" key="1">
    <citation type="submission" date="2015-01" db="EMBL/GenBank/DDBJ databases">
        <title>Genome Assembly of Bacillus badius MTCC 1458.</title>
        <authorList>
            <person name="Verma A."/>
            <person name="Khatri I."/>
            <person name="Mual P."/>
            <person name="Subramanian S."/>
            <person name="Krishnamurthi S."/>
        </authorList>
    </citation>
    <scope>NUCLEOTIDE SEQUENCE [LARGE SCALE GENOMIC DNA]</scope>
    <source>
        <strain evidence="1 2">MTCC 1458</strain>
    </source>
</reference>